<evidence type="ECO:0000256" key="1">
    <source>
        <dbReference type="ARBA" id="ARBA00023015"/>
    </source>
</evidence>
<name>A0A926G779_9RHOB</name>
<keyword evidence="3" id="KW-0804">Transcription</keyword>
<keyword evidence="1" id="KW-0805">Transcription regulation</keyword>
<dbReference type="GO" id="GO:0000976">
    <property type="term" value="F:transcription cis-regulatory region binding"/>
    <property type="evidence" value="ECO:0007669"/>
    <property type="project" value="TreeGrafter"/>
</dbReference>
<keyword evidence="2 4" id="KW-0238">DNA-binding</keyword>
<accession>A0A926G779</accession>
<reference evidence="6" key="1">
    <citation type="submission" date="2020-08" db="EMBL/GenBank/DDBJ databases">
        <title>Paracoccus amoyensis sp. nov., isolated from the surface seawater at coast of Xiamen, Fujian.</title>
        <authorList>
            <person name="Lyu L."/>
        </authorList>
    </citation>
    <scope>NUCLEOTIDE SEQUENCE</scope>
    <source>
        <strain evidence="6">11-3</strain>
    </source>
</reference>
<feature type="domain" description="HTH tetR-type" evidence="5">
    <location>
        <begin position="9"/>
        <end position="69"/>
    </location>
</feature>
<dbReference type="PANTHER" id="PTHR30055">
    <property type="entry name" value="HTH-TYPE TRANSCRIPTIONAL REGULATOR RUTR"/>
    <property type="match status" value="1"/>
</dbReference>
<dbReference type="RefSeq" id="WP_187792161.1">
    <property type="nucleotide sequence ID" value="NZ_JACOQL010000001.1"/>
</dbReference>
<organism evidence="6 7">
    <name type="scientific">Paracoccus amoyensis</name>
    <dbReference type="NCBI Taxonomy" id="2760093"/>
    <lineage>
        <taxon>Bacteria</taxon>
        <taxon>Pseudomonadati</taxon>
        <taxon>Pseudomonadota</taxon>
        <taxon>Alphaproteobacteria</taxon>
        <taxon>Rhodobacterales</taxon>
        <taxon>Paracoccaceae</taxon>
        <taxon>Paracoccus</taxon>
    </lineage>
</organism>
<dbReference type="InterPro" id="IPR001647">
    <property type="entry name" value="HTH_TetR"/>
</dbReference>
<evidence type="ECO:0000259" key="5">
    <source>
        <dbReference type="PROSITE" id="PS50977"/>
    </source>
</evidence>
<sequence>MATVPTRRYRTAKRIQETAVELAVQNGLANTTTEAIAREAGISTRSFFNYYPYKEAAIMGPLPHYPKDAAEKFVISRGVLLEDLKVLIATHLRRFEAERDMIAHILTLAADDPKLDALRGSAILARRVEMRDLLTRRMPAGKEVHIEILSASIIATTNIAVHHWAQRKIEDLVGATHKYLDMIGSSATLLEKPASN</sequence>
<dbReference type="AlphaFoldDB" id="A0A926G779"/>
<evidence type="ECO:0000313" key="6">
    <source>
        <dbReference type="EMBL" id="MBC9245763.1"/>
    </source>
</evidence>
<dbReference type="Pfam" id="PF00440">
    <property type="entry name" value="TetR_N"/>
    <property type="match status" value="1"/>
</dbReference>
<gene>
    <name evidence="6" type="ORF">H4P12_03325</name>
</gene>
<dbReference type="Gene3D" id="1.10.357.10">
    <property type="entry name" value="Tetracycline Repressor, domain 2"/>
    <property type="match status" value="1"/>
</dbReference>
<dbReference type="SUPFAM" id="SSF46689">
    <property type="entry name" value="Homeodomain-like"/>
    <property type="match status" value="1"/>
</dbReference>
<dbReference type="PROSITE" id="PS50977">
    <property type="entry name" value="HTH_TETR_2"/>
    <property type="match status" value="1"/>
</dbReference>
<dbReference type="InterPro" id="IPR050109">
    <property type="entry name" value="HTH-type_TetR-like_transc_reg"/>
</dbReference>
<dbReference type="GO" id="GO:0003700">
    <property type="term" value="F:DNA-binding transcription factor activity"/>
    <property type="evidence" value="ECO:0007669"/>
    <property type="project" value="TreeGrafter"/>
</dbReference>
<protein>
    <submittedName>
        <fullName evidence="6">TetR family transcriptional regulator</fullName>
    </submittedName>
</protein>
<evidence type="ECO:0000313" key="7">
    <source>
        <dbReference type="Proteomes" id="UP000608594"/>
    </source>
</evidence>
<keyword evidence="7" id="KW-1185">Reference proteome</keyword>
<feature type="DNA-binding region" description="H-T-H motif" evidence="4">
    <location>
        <begin position="32"/>
        <end position="51"/>
    </location>
</feature>
<dbReference type="EMBL" id="JACOQL010000001">
    <property type="protein sequence ID" value="MBC9245763.1"/>
    <property type="molecule type" value="Genomic_DNA"/>
</dbReference>
<proteinExistence type="predicted"/>
<dbReference type="Proteomes" id="UP000608594">
    <property type="component" value="Unassembled WGS sequence"/>
</dbReference>
<dbReference type="InterPro" id="IPR009057">
    <property type="entry name" value="Homeodomain-like_sf"/>
</dbReference>
<evidence type="ECO:0000256" key="2">
    <source>
        <dbReference type="ARBA" id="ARBA00023125"/>
    </source>
</evidence>
<evidence type="ECO:0000256" key="4">
    <source>
        <dbReference type="PROSITE-ProRule" id="PRU00335"/>
    </source>
</evidence>
<dbReference type="PANTHER" id="PTHR30055:SF234">
    <property type="entry name" value="HTH-TYPE TRANSCRIPTIONAL REGULATOR BETI"/>
    <property type="match status" value="1"/>
</dbReference>
<comment type="caution">
    <text evidence="6">The sequence shown here is derived from an EMBL/GenBank/DDBJ whole genome shotgun (WGS) entry which is preliminary data.</text>
</comment>
<evidence type="ECO:0000256" key="3">
    <source>
        <dbReference type="ARBA" id="ARBA00023163"/>
    </source>
</evidence>